<reference evidence="2" key="1">
    <citation type="submission" date="2018-05" db="EMBL/GenBank/DDBJ databases">
        <authorList>
            <person name="Lanie J.A."/>
            <person name="Ng W.-L."/>
            <person name="Kazmierczak K.M."/>
            <person name="Andrzejewski T.M."/>
            <person name="Davidsen T.M."/>
            <person name="Wayne K.J."/>
            <person name="Tettelin H."/>
            <person name="Glass J.I."/>
            <person name="Rusch D."/>
            <person name="Podicherti R."/>
            <person name="Tsui H.-C.T."/>
            <person name="Winkler M.E."/>
        </authorList>
    </citation>
    <scope>NUCLEOTIDE SEQUENCE</scope>
</reference>
<evidence type="ECO:0000256" key="1">
    <source>
        <dbReference type="SAM" id="Phobius"/>
    </source>
</evidence>
<proteinExistence type="predicted"/>
<keyword evidence="1" id="KW-0812">Transmembrane</keyword>
<evidence type="ECO:0000313" key="2">
    <source>
        <dbReference type="EMBL" id="SVB30643.1"/>
    </source>
</evidence>
<feature type="transmembrane region" description="Helical" evidence="1">
    <location>
        <begin position="12"/>
        <end position="31"/>
    </location>
</feature>
<keyword evidence="1" id="KW-1133">Transmembrane helix</keyword>
<gene>
    <name evidence="2" type="ORF">METZ01_LOCUS183497</name>
</gene>
<protein>
    <recommendedName>
        <fullName evidence="3">Membrane protein 6-pyruvoyl-tetrahydropterin synthase-related domain-containing protein</fullName>
    </recommendedName>
</protein>
<name>A0A382CZ75_9ZZZZ</name>
<organism evidence="2">
    <name type="scientific">marine metagenome</name>
    <dbReference type="NCBI Taxonomy" id="408172"/>
    <lineage>
        <taxon>unclassified sequences</taxon>
        <taxon>metagenomes</taxon>
        <taxon>ecological metagenomes</taxon>
    </lineage>
</organism>
<accession>A0A382CZ75</accession>
<feature type="non-terminal residue" evidence="2">
    <location>
        <position position="1"/>
    </location>
</feature>
<evidence type="ECO:0008006" key="3">
    <source>
        <dbReference type="Google" id="ProtNLM"/>
    </source>
</evidence>
<feature type="transmembrane region" description="Helical" evidence="1">
    <location>
        <begin position="163"/>
        <end position="180"/>
    </location>
</feature>
<dbReference type="EMBL" id="UINC01036528">
    <property type="protein sequence ID" value="SVB30643.1"/>
    <property type="molecule type" value="Genomic_DNA"/>
</dbReference>
<keyword evidence="1" id="KW-0472">Membrane</keyword>
<sequence length="551" mass="62814">GIIFFLVSLTHLYYSVFVIMFSIVFFAIYIFRQKKVSNKTFITNFSILLTIGLVSTSVLFFSNPTFSHGDEEWVFEAITAETTDGYARSTQEHFLFSTSLENLIVPTPDHTTQMFSDYLLFDSFYSFFGKSIQYLQIEQYAFLGYSVIFLSALAVIKYRQNHIWFWLLICGIFIVMSFGPELKILHEPTGIVMPDKLFYDAIPGWDELRAPARFIVMANLSLAMLASFAVYGLIKNKFSSFKQQLMLASIIGFVILFEFSMIPYPTDVEPIPDIYEEIKNDESKFAILPAPIGGTGDYMLASDPRILYHQIYHEKPIYGGHESRVSYETMSETRTYFLNMFHGLGSNQDIINQDLAIHGLSLFDYFNIKYVTLHKNSLTLHGLTLMKQTMSEILNENTPIHEDGNIAIYKIPKPDSLEPFLLLGSGWHTYVECEPNEEGINCYARVTMENSEILIINPTESTIDITLGIVLKSVLDEKTSTISFNNEKLDVLDVPITRTAMHVENLILVPGVNVITLHTDEVSAYQGSEHKRAFQEEIQIGIIVESLFIVK</sequence>
<feature type="transmembrane region" description="Helical" evidence="1">
    <location>
        <begin position="137"/>
        <end position="156"/>
    </location>
</feature>
<feature type="transmembrane region" description="Helical" evidence="1">
    <location>
        <begin position="43"/>
        <end position="62"/>
    </location>
</feature>
<feature type="transmembrane region" description="Helical" evidence="1">
    <location>
        <begin position="214"/>
        <end position="233"/>
    </location>
</feature>
<dbReference type="AlphaFoldDB" id="A0A382CZ75"/>
<feature type="transmembrane region" description="Helical" evidence="1">
    <location>
        <begin position="245"/>
        <end position="264"/>
    </location>
</feature>